<dbReference type="GeneID" id="8851321"/>
<accession>D2VMZ6</accession>
<dbReference type="Proteomes" id="UP000006671">
    <property type="component" value="Unassembled WGS sequence"/>
</dbReference>
<sequence length="328" mass="37437">MTDVLILFKINSKLYYITEKISKYCLVLKYLNSNSNNNDDNNTNSNDNNCSENNTDSEFNNTGVIQLDSSGISDFDNIVIDERKIIGTGLMKNSGLKVFVKLSKTMSEKIDTMNLVTTISHPNICRIYKYVHTSNRISDVSGWNCSNITITAMEPLDCFDHTYAYNSNNFECFLQNVFIGCLKGLECLHSNNVVHCDISVNNIMFRNYNEPVIIDMNNSSIMNSEYAKTCLHFKPDYTPTDINYRFTPTHDLYALAVVLIKLMMRHSRLVCDKMSSHIVQVDILQSHFAFTEIEGLCSVLKDMINCKYHSATKCLEDVNNELKKSNDN</sequence>
<dbReference type="GO" id="GO:0005524">
    <property type="term" value="F:ATP binding"/>
    <property type="evidence" value="ECO:0007669"/>
    <property type="project" value="InterPro"/>
</dbReference>
<dbReference type="PROSITE" id="PS00109">
    <property type="entry name" value="PROTEIN_KINASE_TYR"/>
    <property type="match status" value="1"/>
</dbReference>
<name>D2VMZ6_NAEGR</name>
<dbReference type="GO" id="GO:0004672">
    <property type="term" value="F:protein kinase activity"/>
    <property type="evidence" value="ECO:0007669"/>
    <property type="project" value="InterPro"/>
</dbReference>
<dbReference type="EMBL" id="GG738883">
    <property type="protein sequence ID" value="EFC41907.1"/>
    <property type="molecule type" value="Genomic_DNA"/>
</dbReference>
<gene>
    <name evidence="2" type="ORF">NAEGRDRAFT_70318</name>
</gene>
<dbReference type="KEGG" id="ngr:NAEGRDRAFT_70318"/>
<organism evidence="3">
    <name type="scientific">Naegleria gruberi</name>
    <name type="common">Amoeba</name>
    <dbReference type="NCBI Taxonomy" id="5762"/>
    <lineage>
        <taxon>Eukaryota</taxon>
        <taxon>Discoba</taxon>
        <taxon>Heterolobosea</taxon>
        <taxon>Tetramitia</taxon>
        <taxon>Eutetramitia</taxon>
        <taxon>Vahlkampfiidae</taxon>
        <taxon>Naegleria</taxon>
    </lineage>
</organism>
<dbReference type="Pfam" id="PF00069">
    <property type="entry name" value="Pkinase"/>
    <property type="match status" value="1"/>
</dbReference>
<evidence type="ECO:0000313" key="3">
    <source>
        <dbReference type="Proteomes" id="UP000006671"/>
    </source>
</evidence>
<reference evidence="2 3" key="1">
    <citation type="journal article" date="2010" name="Cell">
        <title>The genome of Naegleria gruberi illuminates early eukaryotic versatility.</title>
        <authorList>
            <person name="Fritz-Laylin L.K."/>
            <person name="Prochnik S.E."/>
            <person name="Ginger M.L."/>
            <person name="Dacks J.B."/>
            <person name="Carpenter M.L."/>
            <person name="Field M.C."/>
            <person name="Kuo A."/>
            <person name="Paredez A."/>
            <person name="Chapman J."/>
            <person name="Pham J."/>
            <person name="Shu S."/>
            <person name="Neupane R."/>
            <person name="Cipriano M."/>
            <person name="Mancuso J."/>
            <person name="Tu H."/>
            <person name="Salamov A."/>
            <person name="Lindquist E."/>
            <person name="Shapiro H."/>
            <person name="Lucas S."/>
            <person name="Grigoriev I.V."/>
            <person name="Cande W.Z."/>
            <person name="Fulton C."/>
            <person name="Rokhsar D.S."/>
            <person name="Dawson S.C."/>
        </authorList>
    </citation>
    <scope>NUCLEOTIDE SEQUENCE [LARGE SCALE GENOMIC DNA]</scope>
    <source>
        <strain evidence="2 3">NEG-M</strain>
    </source>
</reference>
<evidence type="ECO:0000259" key="1">
    <source>
        <dbReference type="PROSITE" id="PS50011"/>
    </source>
</evidence>
<keyword evidence="3" id="KW-1185">Reference proteome</keyword>
<dbReference type="SUPFAM" id="SSF56112">
    <property type="entry name" value="Protein kinase-like (PK-like)"/>
    <property type="match status" value="1"/>
</dbReference>
<dbReference type="InParanoid" id="D2VMZ6"/>
<dbReference type="PROSITE" id="PS50011">
    <property type="entry name" value="PROTEIN_KINASE_DOM"/>
    <property type="match status" value="1"/>
</dbReference>
<dbReference type="OrthoDB" id="4062651at2759"/>
<dbReference type="RefSeq" id="XP_002674651.1">
    <property type="nucleotide sequence ID" value="XM_002674605.1"/>
</dbReference>
<dbReference type="VEuPathDB" id="AmoebaDB:NAEGRDRAFT_70318"/>
<dbReference type="InterPro" id="IPR000719">
    <property type="entry name" value="Prot_kinase_dom"/>
</dbReference>
<dbReference type="Gene3D" id="1.10.510.10">
    <property type="entry name" value="Transferase(Phosphotransferase) domain 1"/>
    <property type="match status" value="1"/>
</dbReference>
<dbReference type="SMART" id="SM00220">
    <property type="entry name" value="S_TKc"/>
    <property type="match status" value="1"/>
</dbReference>
<protein>
    <submittedName>
        <fullName evidence="2">Predicted protein</fullName>
    </submittedName>
</protein>
<dbReference type="InterPro" id="IPR008266">
    <property type="entry name" value="Tyr_kinase_AS"/>
</dbReference>
<proteinExistence type="predicted"/>
<evidence type="ECO:0000313" key="2">
    <source>
        <dbReference type="EMBL" id="EFC41907.1"/>
    </source>
</evidence>
<dbReference type="InterPro" id="IPR011009">
    <property type="entry name" value="Kinase-like_dom_sf"/>
</dbReference>
<feature type="domain" description="Protein kinase" evidence="1">
    <location>
        <begin position="64"/>
        <end position="328"/>
    </location>
</feature>
<dbReference type="PANTHER" id="PTHR24347">
    <property type="entry name" value="SERINE/THREONINE-PROTEIN KINASE"/>
    <property type="match status" value="1"/>
</dbReference>
<dbReference type="AlphaFoldDB" id="D2VMZ6"/>